<accession>A0A955RWR7</accession>
<comment type="caution">
    <text evidence="1">The sequence shown here is derived from an EMBL/GenBank/DDBJ whole genome shotgun (WGS) entry which is preliminary data.</text>
</comment>
<dbReference type="EMBL" id="JAGQKY010000058">
    <property type="protein sequence ID" value="MCA9397526.1"/>
    <property type="molecule type" value="Genomic_DNA"/>
</dbReference>
<reference evidence="1" key="1">
    <citation type="submission" date="2020-04" db="EMBL/GenBank/DDBJ databases">
        <authorList>
            <person name="Zhang T."/>
        </authorList>
    </citation>
    <scope>NUCLEOTIDE SEQUENCE</scope>
    <source>
        <strain evidence="1">HKST-UBA02</strain>
    </source>
</reference>
<evidence type="ECO:0000313" key="1">
    <source>
        <dbReference type="EMBL" id="MCA9397526.1"/>
    </source>
</evidence>
<dbReference type="Proteomes" id="UP000699691">
    <property type="component" value="Unassembled WGS sequence"/>
</dbReference>
<name>A0A955RWR7_UNCKA</name>
<protein>
    <submittedName>
        <fullName evidence="1">Uncharacterized protein</fullName>
    </submittedName>
</protein>
<dbReference type="AlphaFoldDB" id="A0A955RWR7"/>
<reference evidence="1" key="2">
    <citation type="journal article" date="2021" name="Microbiome">
        <title>Successional dynamics and alternative stable states in a saline activated sludge microbial community over 9 years.</title>
        <authorList>
            <person name="Wang Y."/>
            <person name="Ye J."/>
            <person name="Ju F."/>
            <person name="Liu L."/>
            <person name="Boyd J.A."/>
            <person name="Deng Y."/>
            <person name="Parks D.H."/>
            <person name="Jiang X."/>
            <person name="Yin X."/>
            <person name="Woodcroft B.J."/>
            <person name="Tyson G.W."/>
            <person name="Hugenholtz P."/>
            <person name="Polz M.F."/>
            <person name="Zhang T."/>
        </authorList>
    </citation>
    <scope>NUCLEOTIDE SEQUENCE</scope>
    <source>
        <strain evidence="1">HKST-UBA02</strain>
    </source>
</reference>
<evidence type="ECO:0000313" key="2">
    <source>
        <dbReference type="Proteomes" id="UP000699691"/>
    </source>
</evidence>
<gene>
    <name evidence="1" type="ORF">KC573_01745</name>
</gene>
<sequence>MPKCSTLKLLIIVTLVFFATYVGGKKSIPTQAAQNQMLYLPLITKSNPEQITRNVIVLDYSPLIQGLPVWEYFDPDDKDHHWNDPEILEEGFIESMRQITDDVVDFKIQQRIIIPEFPLKDDGFQYDAQSYVRCINNPSTCHQPDLISMERLITDNPIVCEKIRQGEAHEVWIWGGPYFGYSETQTMAKEIGSTTDQHNEPDMASMTMSGAVCGGPRFHVYGFSYEREVREMLHNTGHRVEESMAGYFGIWNFQYFLNPSTIPGNLTPWDIFTARGFDPIAPGCGNVHGAINLLQFNTADPGGYYYWIGAPVQSRCTNFGVNPSIATPTSSIGCSTWGCTEEGFLKLWLGMIPNYPGQTNGLTNNWWEIVLSNQY</sequence>
<proteinExistence type="predicted"/>
<organism evidence="1 2">
    <name type="scientific">candidate division WWE3 bacterium</name>
    <dbReference type="NCBI Taxonomy" id="2053526"/>
    <lineage>
        <taxon>Bacteria</taxon>
        <taxon>Katanobacteria</taxon>
    </lineage>
</organism>